<dbReference type="KEGG" id="aia:AWH56_014140"/>
<proteinExistence type="predicted"/>
<evidence type="ECO:0000259" key="2">
    <source>
        <dbReference type="PROSITE" id="PS51831"/>
    </source>
</evidence>
<dbReference type="InterPro" id="IPR006674">
    <property type="entry name" value="HD_domain"/>
</dbReference>
<dbReference type="GO" id="GO:0016787">
    <property type="term" value="F:hydrolase activity"/>
    <property type="evidence" value="ECO:0007669"/>
    <property type="project" value="UniProtKB-KW"/>
</dbReference>
<gene>
    <name evidence="4" type="ORF">AWH56_014140</name>
    <name evidence="3" type="ORF">AWH56_11710</name>
</gene>
<dbReference type="OrthoDB" id="9778453at2"/>
<dbReference type="Proteomes" id="UP000180175">
    <property type="component" value="Chromosome"/>
</dbReference>
<evidence type="ECO:0000313" key="4">
    <source>
        <dbReference type="EMBL" id="QOY33889.1"/>
    </source>
</evidence>
<evidence type="ECO:0000313" key="5">
    <source>
        <dbReference type="Proteomes" id="UP000180175"/>
    </source>
</evidence>
<organism evidence="3 5">
    <name type="scientific">Anaerobacillus isosaccharinicus</name>
    <dbReference type="NCBI Taxonomy" id="1532552"/>
    <lineage>
        <taxon>Bacteria</taxon>
        <taxon>Bacillati</taxon>
        <taxon>Bacillota</taxon>
        <taxon>Bacilli</taxon>
        <taxon>Bacillales</taxon>
        <taxon>Bacillaceae</taxon>
        <taxon>Anaerobacillus</taxon>
    </lineage>
</organism>
<dbReference type="EMBL" id="LQXD01000107">
    <property type="protein sequence ID" value="OIJ15370.1"/>
    <property type="molecule type" value="Genomic_DNA"/>
</dbReference>
<dbReference type="CDD" id="cd04492">
    <property type="entry name" value="YhaM_OBF_like"/>
    <property type="match status" value="1"/>
</dbReference>
<dbReference type="SMART" id="SM00471">
    <property type="entry name" value="HDc"/>
    <property type="match status" value="1"/>
</dbReference>
<dbReference type="PROSITE" id="PS51831">
    <property type="entry name" value="HD"/>
    <property type="match status" value="1"/>
</dbReference>
<sequence>MKLITDAFEGDRLIGFFLIKDLQQKIAANGSEYFDLVLGDSSGTISAKLWDITDEHKETYAVKKIAKVDGIVTLFRNQKQLQIQRIRLSLPEDDIEIQSLVQKSDVSREELWQELRMFLEEIYSPTLNKLVKTILISKETRDALTTLPAGMKMHHAYYAGLLEHIVTLMQSAMQLFPIYPQLNKDLVLATCLLHDIGKTKELSDPISPEYTTEGELVGHIVLGIELINEAAREVGIPSHDEELLALKHCILSHHGDVDLGFGSAISGKLPEAIFFHYLDQIDAKLNAMKMSFKGNSEEWVYSPMLKRKIRNLNRE</sequence>
<dbReference type="PANTHER" id="PTHR37294">
    <property type="entry name" value="3'-5' EXORIBONUCLEASE YHAM"/>
    <property type="match status" value="1"/>
</dbReference>
<reference evidence="3 5" key="1">
    <citation type="submission" date="2016-10" db="EMBL/GenBank/DDBJ databases">
        <title>Draft genome sequences of four alkaliphilic bacteria belonging to the Anaerobacillus genus.</title>
        <authorList>
            <person name="Bassil N.M."/>
            <person name="Lloyd J.R."/>
        </authorList>
    </citation>
    <scope>NUCLEOTIDE SEQUENCE [LARGE SCALE GENOMIC DNA]</scope>
    <source>
        <strain evidence="3 5">NB2006</strain>
    </source>
</reference>
<dbReference type="SUPFAM" id="SSF109604">
    <property type="entry name" value="HD-domain/PDEase-like"/>
    <property type="match status" value="1"/>
</dbReference>
<dbReference type="Pfam" id="PF01966">
    <property type="entry name" value="HD"/>
    <property type="match status" value="1"/>
</dbReference>
<dbReference type="InterPro" id="IPR050798">
    <property type="entry name" value="YhaM_exoribonuc/phosphodiest"/>
</dbReference>
<reference evidence="4 5" key="2">
    <citation type="journal article" date="2017" name="Genome Announc.">
        <title>Draft Genome Sequences of Four Alkaliphilic Bacteria Belonging to the Anaerobacillus Genus.</title>
        <authorList>
            <person name="Bassil N.M."/>
            <person name="Lloyd J.R."/>
        </authorList>
    </citation>
    <scope>NUCLEOTIDE SEQUENCE [LARGE SCALE GENOMIC DNA]</scope>
    <source>
        <strain evidence="4 5">NB2006</strain>
    </source>
</reference>
<keyword evidence="5" id="KW-1185">Reference proteome</keyword>
<keyword evidence="1" id="KW-0378">Hydrolase</keyword>
<accession>A0A1S2LT41</accession>
<dbReference type="EMBL" id="CP063356">
    <property type="protein sequence ID" value="QOY33889.1"/>
    <property type="molecule type" value="Genomic_DNA"/>
</dbReference>
<dbReference type="PANTHER" id="PTHR37294:SF1">
    <property type="entry name" value="3'-5' EXORIBONUCLEASE YHAM"/>
    <property type="match status" value="1"/>
</dbReference>
<dbReference type="Gene3D" id="1.10.3210.10">
    <property type="entry name" value="Hypothetical protein af1432"/>
    <property type="match status" value="1"/>
</dbReference>
<dbReference type="RefSeq" id="WP_071317269.1">
    <property type="nucleotide sequence ID" value="NZ_CP063356.2"/>
</dbReference>
<reference evidence="4 5" key="3">
    <citation type="journal article" date="2019" name="Int. J. Syst. Evol. Microbiol.">
        <title>Anaerobacillus isosaccharinicus sp. nov., an alkaliphilic bacterium which degrades isosaccharinic acid.</title>
        <authorList>
            <person name="Bassil N.M."/>
            <person name="Lloyd J.R."/>
        </authorList>
    </citation>
    <scope>NUCLEOTIDE SEQUENCE [LARGE SCALE GENOMIC DNA]</scope>
    <source>
        <strain evidence="4 5">NB2006</strain>
    </source>
</reference>
<dbReference type="InterPro" id="IPR003607">
    <property type="entry name" value="HD/PDEase_dom"/>
</dbReference>
<reference evidence="4" key="4">
    <citation type="submission" date="2020-10" db="EMBL/GenBank/DDBJ databases">
        <authorList>
            <person name="Bassil N.M."/>
            <person name="Lloyd J.R."/>
        </authorList>
    </citation>
    <scope>NUCLEOTIDE SEQUENCE</scope>
    <source>
        <strain evidence="4">NB2006</strain>
    </source>
</reference>
<evidence type="ECO:0000313" key="3">
    <source>
        <dbReference type="EMBL" id="OIJ15370.1"/>
    </source>
</evidence>
<protein>
    <submittedName>
        <fullName evidence="4">HD domain-containing protein</fullName>
    </submittedName>
</protein>
<evidence type="ECO:0000256" key="1">
    <source>
        <dbReference type="ARBA" id="ARBA00022801"/>
    </source>
</evidence>
<dbReference type="AlphaFoldDB" id="A0A1S2LT41"/>
<dbReference type="GO" id="GO:0031125">
    <property type="term" value="P:rRNA 3'-end processing"/>
    <property type="evidence" value="ECO:0007669"/>
    <property type="project" value="TreeGrafter"/>
</dbReference>
<dbReference type="CDD" id="cd00077">
    <property type="entry name" value="HDc"/>
    <property type="match status" value="1"/>
</dbReference>
<feature type="domain" description="HD" evidence="2">
    <location>
        <begin position="161"/>
        <end position="284"/>
    </location>
</feature>
<name>A0A1S2LT41_9BACI</name>